<proteinExistence type="predicted"/>
<dbReference type="AlphaFoldDB" id="A0A6G2DGJ5"/>
<comment type="caution">
    <text evidence="1">The sequence shown here is derived from an EMBL/GenBank/DDBJ whole genome shotgun (WGS) entry which is preliminary data.</text>
</comment>
<organism evidence="1 2">
    <name type="scientific">Streptococcus pneumoniae</name>
    <dbReference type="NCBI Taxonomy" id="1313"/>
    <lineage>
        <taxon>Bacteria</taxon>
        <taxon>Bacillati</taxon>
        <taxon>Bacillota</taxon>
        <taxon>Bacilli</taxon>
        <taxon>Lactobacillales</taxon>
        <taxon>Streptococcaceae</taxon>
        <taxon>Streptococcus</taxon>
    </lineage>
</organism>
<accession>A0A6G2DGJ5</accession>
<dbReference type="Proteomes" id="UP000483094">
    <property type="component" value="Unassembled WGS sequence"/>
</dbReference>
<name>A0A6G2DGJ5_STREE</name>
<reference evidence="1 2" key="1">
    <citation type="submission" date="2019-11" db="EMBL/GenBank/DDBJ databases">
        <title>Growth characteristics of pneumococcus vary with the chemical composition of the capsule and with environmental conditions.</title>
        <authorList>
            <person name="Tothpal A."/>
            <person name="Desobry K."/>
            <person name="Joshi S."/>
            <person name="Wyllie A.L."/>
            <person name="Weinberger D.M."/>
        </authorList>
    </citation>
    <scope>NUCLEOTIDE SEQUENCE [LARGE SCALE GENOMIC DNA]</scope>
    <source>
        <strain evidence="2">pnumococcus19F</strain>
    </source>
</reference>
<feature type="non-terminal residue" evidence="1">
    <location>
        <position position="70"/>
    </location>
</feature>
<evidence type="ECO:0000313" key="2">
    <source>
        <dbReference type="Proteomes" id="UP000483094"/>
    </source>
</evidence>
<dbReference type="EMBL" id="WNHQ01002504">
    <property type="protein sequence ID" value="MTV75696.1"/>
    <property type="molecule type" value="Genomic_DNA"/>
</dbReference>
<evidence type="ECO:0000313" key="1">
    <source>
        <dbReference type="EMBL" id="MTV75696.1"/>
    </source>
</evidence>
<gene>
    <name evidence="1" type="ORF">GM540_17340</name>
</gene>
<sequence length="70" mass="7718">MGSRQRLGGVNDLNREVELLKAKGAGLDLINSAENKALETEIKLSEAKLKRLKDLPDSALGRKAIMEERD</sequence>
<protein>
    <submittedName>
        <fullName evidence="1">Uncharacterized protein</fullName>
    </submittedName>
</protein>